<dbReference type="EMBL" id="CP018477">
    <property type="protein sequence ID" value="ASV76838.1"/>
    <property type="molecule type" value="Genomic_DNA"/>
</dbReference>
<sequence>MCGGVSAMNGTVFAQKFRPKAARSSAAVCGVQSLRRATS</sequence>
<reference evidence="1 2" key="1">
    <citation type="journal article" name="Front. Microbiol.">
        <title>Sugar Metabolism of the First Thermophilic Planctomycete Thermogutta terrifontis: Comparative Genomic and Transcriptomic Approaches.</title>
        <authorList>
            <person name="Elcheninov A.G."/>
            <person name="Menzel P."/>
            <person name="Gudbergsdottir S.R."/>
            <person name="Slesarev A.I."/>
            <person name="Kadnikov V.V."/>
            <person name="Krogh A."/>
            <person name="Bonch-Osmolovskaya E.A."/>
            <person name="Peng X."/>
            <person name="Kublanov I.V."/>
        </authorList>
    </citation>
    <scope>NUCLEOTIDE SEQUENCE [LARGE SCALE GENOMIC DNA]</scope>
    <source>
        <strain evidence="1 2">R1</strain>
    </source>
</reference>
<protein>
    <submittedName>
        <fullName evidence="1">Uncharacterized protein</fullName>
    </submittedName>
</protein>
<organism evidence="1 2">
    <name type="scientific">Thermogutta terrifontis</name>
    <dbReference type="NCBI Taxonomy" id="1331910"/>
    <lineage>
        <taxon>Bacteria</taxon>
        <taxon>Pseudomonadati</taxon>
        <taxon>Planctomycetota</taxon>
        <taxon>Planctomycetia</taxon>
        <taxon>Pirellulales</taxon>
        <taxon>Thermoguttaceae</taxon>
        <taxon>Thermogutta</taxon>
    </lineage>
</organism>
<dbReference type="Proteomes" id="UP000215086">
    <property type="component" value="Chromosome"/>
</dbReference>
<accession>A0A286RLK1</accession>
<dbReference type="AlphaFoldDB" id="A0A286RLK1"/>
<dbReference type="KEGG" id="ttf:THTE_4237"/>
<keyword evidence="2" id="KW-1185">Reference proteome</keyword>
<gene>
    <name evidence="1" type="ORF">THTE_4237</name>
</gene>
<evidence type="ECO:0000313" key="2">
    <source>
        <dbReference type="Proteomes" id="UP000215086"/>
    </source>
</evidence>
<evidence type="ECO:0000313" key="1">
    <source>
        <dbReference type="EMBL" id="ASV76838.1"/>
    </source>
</evidence>
<proteinExistence type="predicted"/>
<name>A0A286RLK1_9BACT</name>